<name>A0ABT0IJ09_9ACTN</name>
<dbReference type="Gene3D" id="3.20.20.70">
    <property type="entry name" value="Aldolase class I"/>
    <property type="match status" value="1"/>
</dbReference>
<dbReference type="Proteomes" id="UP001522868">
    <property type="component" value="Unassembled WGS sequence"/>
</dbReference>
<reference evidence="2 3" key="1">
    <citation type="submission" date="2022-04" db="EMBL/GenBank/DDBJ databases">
        <title>Streptomyces sp. nov. LCR6-01 isolated from Lichen of Dirinaria sp.</title>
        <authorList>
            <person name="Kanchanasin P."/>
            <person name="Tanasupawat S."/>
            <person name="Phongsopitanun W."/>
        </authorList>
    </citation>
    <scope>NUCLEOTIDE SEQUENCE [LARGE SCALE GENOMIC DNA]</scope>
    <source>
        <strain evidence="2 3">LCR6-01</strain>
    </source>
</reference>
<feature type="domain" description="Glycoside-hydrolase family GH114 TIM-barrel" evidence="1">
    <location>
        <begin position="63"/>
        <end position="278"/>
    </location>
</feature>
<dbReference type="Pfam" id="PF03537">
    <property type="entry name" value="Glyco_hydro_114"/>
    <property type="match status" value="1"/>
</dbReference>
<dbReference type="EMBL" id="JALPTH010000039">
    <property type="protein sequence ID" value="MCK8681321.1"/>
    <property type="molecule type" value="Genomic_DNA"/>
</dbReference>
<sequence length="291" mass="30990">MPKHSATPFHRRRSTRVAAAAGAVGALAAGLLLFPAGASQPARSAKKATQAEKVVLPTADTGFDYQIGGAYTPPKGVRAVSRDRSAKPAPGLYNVCYVNAFQAQPDALGWWRKNHPDLVLKDRGGNPVNDEDWGEALLDTSTTAKRARLAAVVGGWIDGCAKSGFQAVEPDNLDSYERSGGRLTKAHNAAFATLLAQRAHAAGLAIGQKNTTALLPERARIGFDFAVAEECGRYGECGAFASAYENRVFVIEYEEDGYAGACDEWGGRLSVVRRDVDVAPRGGEGYVFRSC</sequence>
<keyword evidence="3" id="KW-1185">Reference proteome</keyword>
<dbReference type="PANTHER" id="PTHR35273">
    <property type="entry name" value="ALPHA-1,4 POLYGALACTOSAMINIDASE, PUTATIVE (AFU_ORTHOLOGUE AFUA_3G07890)-RELATED"/>
    <property type="match status" value="1"/>
</dbReference>
<comment type="caution">
    <text evidence="2">The sequence shown here is derived from an EMBL/GenBank/DDBJ whole genome shotgun (WGS) entry which is preliminary data.</text>
</comment>
<dbReference type="RefSeq" id="WP_248637147.1">
    <property type="nucleotide sequence ID" value="NZ_JALPTH010000039.1"/>
</dbReference>
<accession>A0ABT0IJ09</accession>
<evidence type="ECO:0000313" key="2">
    <source>
        <dbReference type="EMBL" id="MCK8681321.1"/>
    </source>
</evidence>
<organism evidence="2 3">
    <name type="scientific">Streptomyces lichenis</name>
    <dbReference type="NCBI Taxonomy" id="2306967"/>
    <lineage>
        <taxon>Bacteria</taxon>
        <taxon>Bacillati</taxon>
        <taxon>Actinomycetota</taxon>
        <taxon>Actinomycetes</taxon>
        <taxon>Kitasatosporales</taxon>
        <taxon>Streptomycetaceae</taxon>
        <taxon>Streptomyces</taxon>
    </lineage>
</organism>
<evidence type="ECO:0000259" key="1">
    <source>
        <dbReference type="Pfam" id="PF03537"/>
    </source>
</evidence>
<evidence type="ECO:0000313" key="3">
    <source>
        <dbReference type="Proteomes" id="UP001522868"/>
    </source>
</evidence>
<dbReference type="SUPFAM" id="SSF51445">
    <property type="entry name" value="(Trans)glycosidases"/>
    <property type="match status" value="1"/>
</dbReference>
<dbReference type="InterPro" id="IPR004352">
    <property type="entry name" value="GH114_TIM-barrel"/>
</dbReference>
<dbReference type="InterPro" id="IPR013785">
    <property type="entry name" value="Aldolase_TIM"/>
</dbReference>
<gene>
    <name evidence="2" type="ORF">M1O15_28790</name>
</gene>
<dbReference type="PANTHER" id="PTHR35273:SF2">
    <property type="entry name" value="ALPHA-GALACTOSIDASE"/>
    <property type="match status" value="1"/>
</dbReference>
<dbReference type="InterPro" id="IPR017853">
    <property type="entry name" value="GH"/>
</dbReference>
<dbReference type="InterPro" id="IPR006311">
    <property type="entry name" value="TAT_signal"/>
</dbReference>
<proteinExistence type="predicted"/>
<protein>
    <submittedName>
        <fullName evidence="2">Endo alpha-1,4 polygalactosaminidase</fullName>
    </submittedName>
</protein>
<dbReference type="PROSITE" id="PS51318">
    <property type="entry name" value="TAT"/>
    <property type="match status" value="1"/>
</dbReference>